<dbReference type="Pfam" id="PF12796">
    <property type="entry name" value="Ank_2"/>
    <property type="match status" value="1"/>
</dbReference>
<keyword evidence="4" id="KW-0732">Signal</keyword>
<dbReference type="RefSeq" id="WP_163605637.1">
    <property type="nucleotide sequence ID" value="NZ_JAABOO010000001.1"/>
</dbReference>
<dbReference type="Gene3D" id="1.25.40.20">
    <property type="entry name" value="Ankyrin repeat-containing domain"/>
    <property type="match status" value="2"/>
</dbReference>
<evidence type="ECO:0000313" key="5">
    <source>
        <dbReference type="EMBL" id="NER12623.1"/>
    </source>
</evidence>
<dbReference type="InterPro" id="IPR011042">
    <property type="entry name" value="6-blade_b-propeller_TolB-like"/>
</dbReference>
<dbReference type="InterPro" id="IPR002110">
    <property type="entry name" value="Ankyrin_rpt"/>
</dbReference>
<proteinExistence type="predicted"/>
<feature type="signal peptide" evidence="4">
    <location>
        <begin position="1"/>
        <end position="21"/>
    </location>
</feature>
<organism evidence="5 6">
    <name type="scientific">Leptobacterium flavescens</name>
    <dbReference type="NCBI Taxonomy" id="472055"/>
    <lineage>
        <taxon>Bacteria</taxon>
        <taxon>Pseudomonadati</taxon>
        <taxon>Bacteroidota</taxon>
        <taxon>Flavobacteriia</taxon>
        <taxon>Flavobacteriales</taxon>
        <taxon>Flavobacteriaceae</taxon>
        <taxon>Leptobacterium</taxon>
    </lineage>
</organism>
<dbReference type="InterPro" id="IPR011659">
    <property type="entry name" value="WD40"/>
</dbReference>
<evidence type="ECO:0000313" key="6">
    <source>
        <dbReference type="Proteomes" id="UP000468581"/>
    </source>
</evidence>
<dbReference type="AlphaFoldDB" id="A0A6P0UNQ5"/>
<feature type="chain" id="PRO_5026721155" evidence="4">
    <location>
        <begin position="22"/>
        <end position="455"/>
    </location>
</feature>
<keyword evidence="6" id="KW-1185">Reference proteome</keyword>
<feature type="repeat" description="ANK" evidence="3">
    <location>
        <begin position="113"/>
        <end position="145"/>
    </location>
</feature>
<evidence type="ECO:0000256" key="3">
    <source>
        <dbReference type="PROSITE-ProRule" id="PRU00023"/>
    </source>
</evidence>
<feature type="repeat" description="ANK" evidence="3">
    <location>
        <begin position="146"/>
        <end position="172"/>
    </location>
</feature>
<dbReference type="InterPro" id="IPR036770">
    <property type="entry name" value="Ankyrin_rpt-contain_sf"/>
</dbReference>
<dbReference type="SUPFAM" id="SSF48403">
    <property type="entry name" value="Ankyrin repeat"/>
    <property type="match status" value="1"/>
</dbReference>
<keyword evidence="1" id="KW-0677">Repeat</keyword>
<protein>
    <submittedName>
        <fullName evidence="5">Uncharacterized protein</fullName>
    </submittedName>
</protein>
<reference evidence="5 6" key="1">
    <citation type="submission" date="2020-01" db="EMBL/GenBank/DDBJ databases">
        <title>Leptobacterium flavescens.</title>
        <authorList>
            <person name="Wang G."/>
        </authorList>
    </citation>
    <scope>NUCLEOTIDE SEQUENCE [LARGE SCALE GENOMIC DNA]</scope>
    <source>
        <strain evidence="5 6">KCTC 22160</strain>
    </source>
</reference>
<gene>
    <name evidence="5" type="ORF">GWK08_04165</name>
</gene>
<sequence>MIRFRSLMGLLFLLISLSINAQTVQRAVCEGNLTQLDSLLTSTDIHIKDKIGRSLAHYAIACRQEKVMDFLIERGMDVNMTDDKGYTPLFVAVQFGNDKMIDKLIGANVDINKGVSSLHRAVLRDNLKLLKRLVNEKTDVDVLNDRGNTPLTIAMRQGSDEIAAFLISRGADKSKIPTYELKGDFLGQTRPGLKPEIFAPNVVSTEDFTHSATFTPDGKEFYYTVESRKYNRGTIMVSRREGDQWSIPEPADIEGEYREIDPFVTADGSTLLYSSNRPAKEGDSILRNIDLWMVKRKGKKWGTPIHLGAEVNTAHAEWFPTVSKKGTLFFSTGPDRSSNIYYSEFKNGKYQKAIPLGDSVNSEHRDYDPLIAPDESYVIFSSRRPGGMGGSDLYISFKNEDGSWTKAKNMGSEINTTGGEFAPGLSHDGKYFFFTRRGDIYWVDAKIIQNLRIKI</sequence>
<dbReference type="PANTHER" id="PTHR24198:SF165">
    <property type="entry name" value="ANKYRIN REPEAT-CONTAINING PROTEIN-RELATED"/>
    <property type="match status" value="1"/>
</dbReference>
<dbReference type="PROSITE" id="PS50297">
    <property type="entry name" value="ANK_REP_REGION"/>
    <property type="match status" value="4"/>
</dbReference>
<dbReference type="Pfam" id="PF07676">
    <property type="entry name" value="PD40"/>
    <property type="match status" value="3"/>
</dbReference>
<dbReference type="EMBL" id="JAABOO010000001">
    <property type="protein sequence ID" value="NER12623.1"/>
    <property type="molecule type" value="Genomic_DNA"/>
</dbReference>
<comment type="caution">
    <text evidence="5">The sequence shown here is derived from an EMBL/GenBank/DDBJ whole genome shotgun (WGS) entry which is preliminary data.</text>
</comment>
<feature type="repeat" description="ANK" evidence="3">
    <location>
        <begin position="51"/>
        <end position="83"/>
    </location>
</feature>
<dbReference type="SUPFAM" id="SSF82171">
    <property type="entry name" value="DPP6 N-terminal domain-like"/>
    <property type="match status" value="1"/>
</dbReference>
<dbReference type="PROSITE" id="PS50088">
    <property type="entry name" value="ANK_REPEAT"/>
    <property type="match status" value="4"/>
</dbReference>
<dbReference type="PANTHER" id="PTHR24198">
    <property type="entry name" value="ANKYRIN REPEAT AND PROTEIN KINASE DOMAIN-CONTAINING PROTEIN"/>
    <property type="match status" value="1"/>
</dbReference>
<name>A0A6P0UNQ5_9FLAO</name>
<evidence type="ECO:0000256" key="1">
    <source>
        <dbReference type="ARBA" id="ARBA00022737"/>
    </source>
</evidence>
<keyword evidence="2 3" id="KW-0040">ANK repeat</keyword>
<evidence type="ECO:0000256" key="2">
    <source>
        <dbReference type="ARBA" id="ARBA00023043"/>
    </source>
</evidence>
<dbReference type="Gene3D" id="2.120.10.30">
    <property type="entry name" value="TolB, C-terminal domain"/>
    <property type="match status" value="1"/>
</dbReference>
<feature type="repeat" description="ANK" evidence="3">
    <location>
        <begin position="84"/>
        <end position="112"/>
    </location>
</feature>
<dbReference type="Proteomes" id="UP000468581">
    <property type="component" value="Unassembled WGS sequence"/>
</dbReference>
<accession>A0A6P0UNQ5</accession>
<dbReference type="Pfam" id="PF13637">
    <property type="entry name" value="Ank_4"/>
    <property type="match status" value="1"/>
</dbReference>
<evidence type="ECO:0000256" key="4">
    <source>
        <dbReference type="SAM" id="SignalP"/>
    </source>
</evidence>
<dbReference type="SMART" id="SM00248">
    <property type="entry name" value="ANK"/>
    <property type="match status" value="4"/>
</dbReference>